<accession>A0ACB8U733</accession>
<dbReference type="Proteomes" id="UP001055072">
    <property type="component" value="Unassembled WGS sequence"/>
</dbReference>
<sequence>MIRSAFSSISPVVFASSSRRTFHRTPIAAKTVSETAHDVNIKVGKGLASVIEKGERAADATKHAVGGSSVKDVAENVERSVRQGLASALGTGKRATEGTKQTLANTKETANVAGQKADRAAAGLKNV</sequence>
<organism evidence="1 2">
    <name type="scientific">Irpex rosettiformis</name>
    <dbReference type="NCBI Taxonomy" id="378272"/>
    <lineage>
        <taxon>Eukaryota</taxon>
        <taxon>Fungi</taxon>
        <taxon>Dikarya</taxon>
        <taxon>Basidiomycota</taxon>
        <taxon>Agaricomycotina</taxon>
        <taxon>Agaricomycetes</taxon>
        <taxon>Polyporales</taxon>
        <taxon>Irpicaceae</taxon>
        <taxon>Irpex</taxon>
    </lineage>
</organism>
<proteinExistence type="predicted"/>
<reference evidence="1" key="1">
    <citation type="journal article" date="2021" name="Environ. Microbiol.">
        <title>Gene family expansions and transcriptome signatures uncover fungal adaptations to wood decay.</title>
        <authorList>
            <person name="Hage H."/>
            <person name="Miyauchi S."/>
            <person name="Viragh M."/>
            <person name="Drula E."/>
            <person name="Min B."/>
            <person name="Chaduli D."/>
            <person name="Navarro D."/>
            <person name="Favel A."/>
            <person name="Norest M."/>
            <person name="Lesage-Meessen L."/>
            <person name="Balint B."/>
            <person name="Merenyi Z."/>
            <person name="de Eugenio L."/>
            <person name="Morin E."/>
            <person name="Martinez A.T."/>
            <person name="Baldrian P."/>
            <person name="Stursova M."/>
            <person name="Martinez M.J."/>
            <person name="Novotny C."/>
            <person name="Magnuson J.K."/>
            <person name="Spatafora J.W."/>
            <person name="Maurice S."/>
            <person name="Pangilinan J."/>
            <person name="Andreopoulos W."/>
            <person name="LaButti K."/>
            <person name="Hundley H."/>
            <person name="Na H."/>
            <person name="Kuo A."/>
            <person name="Barry K."/>
            <person name="Lipzen A."/>
            <person name="Henrissat B."/>
            <person name="Riley R."/>
            <person name="Ahrendt S."/>
            <person name="Nagy L.G."/>
            <person name="Grigoriev I.V."/>
            <person name="Martin F."/>
            <person name="Rosso M.N."/>
        </authorList>
    </citation>
    <scope>NUCLEOTIDE SEQUENCE</scope>
    <source>
        <strain evidence="1">CBS 384.51</strain>
    </source>
</reference>
<comment type="caution">
    <text evidence="1">The sequence shown here is derived from an EMBL/GenBank/DDBJ whole genome shotgun (WGS) entry which is preliminary data.</text>
</comment>
<protein>
    <submittedName>
        <fullName evidence="1">Uncharacterized protein</fullName>
    </submittedName>
</protein>
<gene>
    <name evidence="1" type="ORF">BDY19DRAFT_98591</name>
</gene>
<keyword evidence="2" id="KW-1185">Reference proteome</keyword>
<name>A0ACB8U733_9APHY</name>
<evidence type="ECO:0000313" key="1">
    <source>
        <dbReference type="EMBL" id="KAI0090031.1"/>
    </source>
</evidence>
<dbReference type="EMBL" id="MU274909">
    <property type="protein sequence ID" value="KAI0090031.1"/>
    <property type="molecule type" value="Genomic_DNA"/>
</dbReference>
<evidence type="ECO:0000313" key="2">
    <source>
        <dbReference type="Proteomes" id="UP001055072"/>
    </source>
</evidence>